<dbReference type="AlphaFoldDB" id="A0A9W8QPR7"/>
<dbReference type="Proteomes" id="UP001144673">
    <property type="component" value="Chromosome 1"/>
</dbReference>
<gene>
    <name evidence="3" type="ORF">LMH87_005893</name>
</gene>
<dbReference type="GO" id="GO:0004801">
    <property type="term" value="F:transaldolase activity"/>
    <property type="evidence" value="ECO:0007669"/>
    <property type="project" value="UniProtKB-EC"/>
</dbReference>
<dbReference type="Gene3D" id="3.20.20.70">
    <property type="entry name" value="Aldolase class I"/>
    <property type="match status" value="1"/>
</dbReference>
<evidence type="ECO:0000313" key="3">
    <source>
        <dbReference type="EMBL" id="KAJ4164209.1"/>
    </source>
</evidence>
<dbReference type="PANTHER" id="PTHR10683:SF34">
    <property type="entry name" value="TRANSALDOLASE"/>
    <property type="match status" value="1"/>
</dbReference>
<evidence type="ECO:0000256" key="2">
    <source>
        <dbReference type="RuleBase" id="RU000501"/>
    </source>
</evidence>
<dbReference type="PANTHER" id="PTHR10683">
    <property type="entry name" value="TRANSALDOLASE"/>
    <property type="match status" value="1"/>
</dbReference>
<comment type="function">
    <text evidence="2">Catalyzes the rate-limiting step of the non-oxidative phase in the pentose phosphate pathway. Catalyzes the reversible conversion of sedheptulose-7-phosphate and D-glyceraldehyde 3-phosphate into erythrose-4-phosphate and beta-D-fructose 6-phosphate.</text>
</comment>
<dbReference type="InterPro" id="IPR013785">
    <property type="entry name" value="Aldolase_TIM"/>
</dbReference>
<dbReference type="GO" id="GO:0009052">
    <property type="term" value="P:pentose-phosphate shunt, non-oxidative branch"/>
    <property type="evidence" value="ECO:0007669"/>
    <property type="project" value="TreeGrafter"/>
</dbReference>
<dbReference type="RefSeq" id="XP_056059124.1">
    <property type="nucleotide sequence ID" value="XM_056203692.1"/>
</dbReference>
<dbReference type="SUPFAM" id="SSF51569">
    <property type="entry name" value="Aldolase"/>
    <property type="match status" value="1"/>
</dbReference>
<keyword evidence="1" id="KW-0704">Schiff base</keyword>
<sequence>MTTLLETLRQTSQVGCDTMDIEVAKSLGPFVDCTSNQAIAYFELSRDGGEFHRQLWKEAVKFATRTAMEDDDITRDELVVEVAMVKLQLAFLPYTTEYVHVQTNPKLSFSTEATVRNAERLVTMFKELVGDEEDENRICIKVPATWEGLEACQILQARGIPTLATTMFCMEQAALAAEARCTYIAPYVNELRVHFDKEFVDEHKAFSFCVEAQSYYTRINAKTRILAASLTSIDDVMRLAGVQHITVSPSLLRELATTPADGWKSSAPSVFTNSGKVSLNKRYTRDDFNDILRNESGWRLAFARSGFGSSHGKIIQAINYFSDFQDKLESMVVNYL</sequence>
<evidence type="ECO:0000256" key="1">
    <source>
        <dbReference type="ARBA" id="ARBA00023270"/>
    </source>
</evidence>
<proteinExistence type="predicted"/>
<dbReference type="KEGG" id="amus:LMH87_005893"/>
<reference evidence="3" key="1">
    <citation type="journal article" date="2023" name="Access Microbiol">
        <title>De-novo genome assembly for Akanthomyces muscarius, a biocontrol agent of insect agricultural pests.</title>
        <authorList>
            <person name="Erdos Z."/>
            <person name="Studholme D.J."/>
            <person name="Raymond B."/>
            <person name="Sharma M."/>
        </authorList>
    </citation>
    <scope>NUCLEOTIDE SEQUENCE</scope>
    <source>
        <strain evidence="3">Ve6</strain>
    </source>
</reference>
<dbReference type="InterPro" id="IPR018225">
    <property type="entry name" value="Transaldolase_AS"/>
</dbReference>
<accession>A0A9W8QPR7</accession>
<dbReference type="PROSITE" id="PS00958">
    <property type="entry name" value="TRANSALDOLASE_2"/>
    <property type="match status" value="1"/>
</dbReference>
<name>A0A9W8QPR7_AKAMU</name>
<dbReference type="GO" id="GO:0005975">
    <property type="term" value="P:carbohydrate metabolic process"/>
    <property type="evidence" value="ECO:0007669"/>
    <property type="project" value="InterPro"/>
</dbReference>
<protein>
    <recommendedName>
        <fullName evidence="2">Transaldolase</fullName>
        <ecNumber evidence="2">2.2.1.2</ecNumber>
    </recommendedName>
</protein>
<dbReference type="InterPro" id="IPR001585">
    <property type="entry name" value="TAL/FSA"/>
</dbReference>
<keyword evidence="4" id="KW-1185">Reference proteome</keyword>
<dbReference type="EC" id="2.2.1.2" evidence="2"/>
<dbReference type="GeneID" id="80893052"/>
<keyword evidence="2" id="KW-0570">Pentose shunt</keyword>
<comment type="caution">
    <text evidence="3">The sequence shown here is derived from an EMBL/GenBank/DDBJ whole genome shotgun (WGS) entry which is preliminary data.</text>
</comment>
<keyword evidence="2" id="KW-0808">Transferase</keyword>
<dbReference type="Pfam" id="PF00923">
    <property type="entry name" value="TAL_FSA"/>
    <property type="match status" value="1"/>
</dbReference>
<comment type="pathway">
    <text evidence="2">Carbohydrate degradation; pentose phosphate pathway; D-glyceraldehyde 3-phosphate and beta-D-fructose 6-phosphate from D-ribose 5-phosphate and D-xylulose 5-phosphate (non-oxidative stage): step 2/3.</text>
</comment>
<organism evidence="3 4">
    <name type="scientific">Akanthomyces muscarius</name>
    <name type="common">Entomopathogenic fungus</name>
    <name type="synonym">Lecanicillium muscarium</name>
    <dbReference type="NCBI Taxonomy" id="2231603"/>
    <lineage>
        <taxon>Eukaryota</taxon>
        <taxon>Fungi</taxon>
        <taxon>Dikarya</taxon>
        <taxon>Ascomycota</taxon>
        <taxon>Pezizomycotina</taxon>
        <taxon>Sordariomycetes</taxon>
        <taxon>Hypocreomycetidae</taxon>
        <taxon>Hypocreales</taxon>
        <taxon>Cordycipitaceae</taxon>
        <taxon>Akanthomyces</taxon>
    </lineage>
</organism>
<dbReference type="EMBL" id="JAJHUN010000001">
    <property type="protein sequence ID" value="KAJ4164209.1"/>
    <property type="molecule type" value="Genomic_DNA"/>
</dbReference>
<evidence type="ECO:0000313" key="4">
    <source>
        <dbReference type="Proteomes" id="UP001144673"/>
    </source>
</evidence>
<comment type="catalytic activity">
    <reaction evidence="2">
        <text>D-sedoheptulose 7-phosphate + D-glyceraldehyde 3-phosphate = D-erythrose 4-phosphate + beta-D-fructose 6-phosphate</text>
        <dbReference type="Rhea" id="RHEA:17053"/>
        <dbReference type="ChEBI" id="CHEBI:16897"/>
        <dbReference type="ChEBI" id="CHEBI:57483"/>
        <dbReference type="ChEBI" id="CHEBI:57634"/>
        <dbReference type="ChEBI" id="CHEBI:59776"/>
        <dbReference type="EC" id="2.2.1.2"/>
    </reaction>
</comment>